<evidence type="ECO:0000313" key="3">
    <source>
        <dbReference type="Proteomes" id="UP000243975"/>
    </source>
</evidence>
<keyword evidence="3" id="KW-1185">Reference proteome</keyword>
<evidence type="ECO:0000313" key="2">
    <source>
        <dbReference type="EMBL" id="KVH93180.1"/>
    </source>
</evidence>
<feature type="compositionally biased region" description="Polar residues" evidence="1">
    <location>
        <begin position="1"/>
        <end position="12"/>
    </location>
</feature>
<protein>
    <submittedName>
        <fullName evidence="2">Uncharacterized protein</fullName>
    </submittedName>
</protein>
<dbReference type="Gramene" id="KVH93180">
    <property type="protein sequence ID" value="KVH93180"/>
    <property type="gene ID" value="Ccrd_004782"/>
</dbReference>
<dbReference type="AlphaFoldDB" id="A0A103XM42"/>
<gene>
    <name evidence="2" type="ORF">Ccrd_004782</name>
</gene>
<dbReference type="EMBL" id="LEKV01004792">
    <property type="protein sequence ID" value="KVH93180.1"/>
    <property type="molecule type" value="Genomic_DNA"/>
</dbReference>
<reference evidence="2 3" key="1">
    <citation type="journal article" date="2016" name="Sci. Rep.">
        <title>The genome sequence of the outbreeding globe artichoke constructed de novo incorporating a phase-aware low-pass sequencing strategy of F1 progeny.</title>
        <authorList>
            <person name="Scaglione D."/>
            <person name="Reyes-Chin-Wo S."/>
            <person name="Acquadro A."/>
            <person name="Froenicke L."/>
            <person name="Portis E."/>
            <person name="Beitel C."/>
            <person name="Tirone M."/>
            <person name="Mauro R."/>
            <person name="Lo Monaco A."/>
            <person name="Mauromicale G."/>
            <person name="Faccioli P."/>
            <person name="Cattivelli L."/>
            <person name="Rieseberg L."/>
            <person name="Michelmore R."/>
            <person name="Lanteri S."/>
        </authorList>
    </citation>
    <scope>NUCLEOTIDE SEQUENCE [LARGE SCALE GENOMIC DNA]</scope>
    <source>
        <strain evidence="2">2C</strain>
    </source>
</reference>
<evidence type="ECO:0000256" key="1">
    <source>
        <dbReference type="SAM" id="MobiDB-lite"/>
    </source>
</evidence>
<sequence length="94" mass="10182">MASGSLGTSSITIDAGSGGTALPTRSTYGPWSSMVGAPATMGMESAYEPSFTASPWLKNSLRWPNLDRVHDSEIYTITRHKFLFEDSETSPYSE</sequence>
<comment type="caution">
    <text evidence="2">The sequence shown here is derived from an EMBL/GenBank/DDBJ whole genome shotgun (WGS) entry which is preliminary data.</text>
</comment>
<feature type="region of interest" description="Disordered" evidence="1">
    <location>
        <begin position="1"/>
        <end position="27"/>
    </location>
</feature>
<name>A0A103XM42_CYNCS</name>
<organism evidence="2 3">
    <name type="scientific">Cynara cardunculus var. scolymus</name>
    <name type="common">Globe artichoke</name>
    <name type="synonym">Cynara scolymus</name>
    <dbReference type="NCBI Taxonomy" id="59895"/>
    <lineage>
        <taxon>Eukaryota</taxon>
        <taxon>Viridiplantae</taxon>
        <taxon>Streptophyta</taxon>
        <taxon>Embryophyta</taxon>
        <taxon>Tracheophyta</taxon>
        <taxon>Spermatophyta</taxon>
        <taxon>Magnoliopsida</taxon>
        <taxon>eudicotyledons</taxon>
        <taxon>Gunneridae</taxon>
        <taxon>Pentapetalae</taxon>
        <taxon>asterids</taxon>
        <taxon>campanulids</taxon>
        <taxon>Asterales</taxon>
        <taxon>Asteraceae</taxon>
        <taxon>Carduoideae</taxon>
        <taxon>Cardueae</taxon>
        <taxon>Carduinae</taxon>
        <taxon>Cynara</taxon>
    </lineage>
</organism>
<accession>A0A103XM42</accession>
<proteinExistence type="predicted"/>
<dbReference type="Proteomes" id="UP000243975">
    <property type="component" value="Unassembled WGS sequence"/>
</dbReference>